<feature type="domain" description="TFIIS N-terminal" evidence="6">
    <location>
        <begin position="1"/>
        <end position="81"/>
    </location>
</feature>
<evidence type="ECO:0000313" key="8">
    <source>
        <dbReference type="EMBL" id="KAF4075135.1"/>
    </source>
</evidence>
<dbReference type="PIRSF" id="PIRSF006704">
    <property type="entry name" value="TF_IIS"/>
    <property type="match status" value="1"/>
</dbReference>
<dbReference type="OrthoDB" id="44867at2759"/>
<dbReference type="InterPro" id="IPR003618">
    <property type="entry name" value="TFIIS_cen_dom"/>
</dbReference>
<evidence type="ECO:0000256" key="2">
    <source>
        <dbReference type="ARBA" id="ARBA00022771"/>
    </source>
</evidence>
<keyword evidence="1" id="KW-0479">Metal-binding</keyword>
<evidence type="ECO:0000259" key="7">
    <source>
        <dbReference type="PROSITE" id="PS51321"/>
    </source>
</evidence>
<dbReference type="PANTHER" id="PTHR11477">
    <property type="entry name" value="TRANSCRIPTION FACTOR S-II ZINC FINGER DOMAIN-CONTAINING PROTEIN"/>
    <property type="match status" value="1"/>
</dbReference>
<gene>
    <name evidence="8" type="ORF">AMELA_G00231110</name>
</gene>
<feature type="domain" description="TFIIS central" evidence="7">
    <location>
        <begin position="176"/>
        <end position="291"/>
    </location>
</feature>
<organism evidence="8 9">
    <name type="scientific">Ameiurus melas</name>
    <name type="common">Black bullhead</name>
    <name type="synonym">Silurus melas</name>
    <dbReference type="NCBI Taxonomy" id="219545"/>
    <lineage>
        <taxon>Eukaryota</taxon>
        <taxon>Metazoa</taxon>
        <taxon>Chordata</taxon>
        <taxon>Craniata</taxon>
        <taxon>Vertebrata</taxon>
        <taxon>Euteleostomi</taxon>
        <taxon>Actinopterygii</taxon>
        <taxon>Neopterygii</taxon>
        <taxon>Teleostei</taxon>
        <taxon>Ostariophysi</taxon>
        <taxon>Siluriformes</taxon>
        <taxon>Ictaluridae</taxon>
        <taxon>Ameiurus</taxon>
    </lineage>
</organism>
<keyword evidence="3" id="KW-0862">Zinc</keyword>
<evidence type="ECO:0000256" key="5">
    <source>
        <dbReference type="SAM" id="MobiDB-lite"/>
    </source>
</evidence>
<protein>
    <recommendedName>
        <fullName evidence="10">Transcription elongation factor A N-terminal and central domain-containing protein</fullName>
    </recommendedName>
</protein>
<dbReference type="Proteomes" id="UP000593565">
    <property type="component" value="Unassembled WGS sequence"/>
</dbReference>
<dbReference type="SUPFAM" id="SSF47676">
    <property type="entry name" value="Conserved domain common to transcription factors TFIIS, elongin A, CRSP70"/>
    <property type="match status" value="1"/>
</dbReference>
<evidence type="ECO:0008006" key="10">
    <source>
        <dbReference type="Google" id="ProtNLM"/>
    </source>
</evidence>
<dbReference type="InterPro" id="IPR001222">
    <property type="entry name" value="Znf_TFIIS"/>
</dbReference>
<dbReference type="InterPro" id="IPR017923">
    <property type="entry name" value="TFIIS_N"/>
</dbReference>
<feature type="compositionally biased region" description="Basic and acidic residues" evidence="5">
    <location>
        <begin position="86"/>
        <end position="117"/>
    </location>
</feature>
<accession>A0A7J5ZWX1</accession>
<keyword evidence="2" id="KW-0863">Zinc-finger</keyword>
<keyword evidence="4" id="KW-0539">Nucleus</keyword>
<dbReference type="SMART" id="SM00510">
    <property type="entry name" value="TFS2M"/>
    <property type="match status" value="1"/>
</dbReference>
<dbReference type="GO" id="GO:0006351">
    <property type="term" value="P:DNA-templated transcription"/>
    <property type="evidence" value="ECO:0007669"/>
    <property type="project" value="InterPro"/>
</dbReference>
<dbReference type="Gene3D" id="1.20.930.10">
    <property type="entry name" value="Conserved domain common to transcription factors TFIIS, elongin A, CRSP70"/>
    <property type="match status" value="1"/>
</dbReference>
<feature type="region of interest" description="Disordered" evidence="5">
    <location>
        <begin position="86"/>
        <end position="149"/>
    </location>
</feature>
<dbReference type="Gene3D" id="1.10.472.30">
    <property type="entry name" value="Transcription elongation factor S-II, central domain"/>
    <property type="match status" value="1"/>
</dbReference>
<dbReference type="PROSITE" id="PS51319">
    <property type="entry name" value="TFIIS_N"/>
    <property type="match status" value="1"/>
</dbReference>
<dbReference type="Gene3D" id="2.20.25.10">
    <property type="match status" value="1"/>
</dbReference>
<dbReference type="PANTHER" id="PTHR11477:SF7">
    <property type="entry name" value="TRANSCRIPTION ELONGATION FACTOR A N-TERMINAL AND CENTRAL DOMAIN-CONTAINING PROTEIN"/>
    <property type="match status" value="1"/>
</dbReference>
<dbReference type="SUPFAM" id="SSF46942">
    <property type="entry name" value="Elongation factor TFIIS domain 2"/>
    <property type="match status" value="1"/>
</dbReference>
<dbReference type="Pfam" id="PF08711">
    <property type="entry name" value="Med26"/>
    <property type="match status" value="1"/>
</dbReference>
<comment type="subcellular location">
    <subcellularLocation>
        <location evidence="4">Nucleus</location>
    </subcellularLocation>
</comment>
<dbReference type="InterPro" id="IPR035441">
    <property type="entry name" value="TFIIS/LEDGF_dom_sf"/>
</dbReference>
<keyword evidence="9" id="KW-1185">Reference proteome</keyword>
<dbReference type="GO" id="GO:0005634">
    <property type="term" value="C:nucleus"/>
    <property type="evidence" value="ECO:0007669"/>
    <property type="project" value="UniProtKB-SubCell"/>
</dbReference>
<dbReference type="Pfam" id="PF07500">
    <property type="entry name" value="TFIIS_M"/>
    <property type="match status" value="1"/>
</dbReference>
<dbReference type="PROSITE" id="PS51321">
    <property type="entry name" value="TFIIS_CENTRAL"/>
    <property type="match status" value="1"/>
</dbReference>
<evidence type="ECO:0000256" key="3">
    <source>
        <dbReference type="ARBA" id="ARBA00022833"/>
    </source>
</evidence>
<dbReference type="InterPro" id="IPR036575">
    <property type="entry name" value="TFIIS_cen_dom_sf"/>
</dbReference>
<evidence type="ECO:0000256" key="4">
    <source>
        <dbReference type="PROSITE-ProRule" id="PRU00649"/>
    </source>
</evidence>
<dbReference type="InterPro" id="IPR035100">
    <property type="entry name" value="TF_IIS-typ"/>
</dbReference>
<evidence type="ECO:0000313" key="9">
    <source>
        <dbReference type="Proteomes" id="UP000593565"/>
    </source>
</evidence>
<sequence>MELKEMTRMAVQIEKLHKEGNYEDISCLLTDIYNTNVTLEQLQTTDLAKNIYQLLKSCPVASVRKIGKGVLSKWKHLYGSVHEHKKIKDTSQTKECEATEPEKAESAQQDLNRKANDDETIMGFKGEESNMDQESSDSSSVRDASSKAKIVRVEEDMRTTLKVPPLINSSTDSTVLRNKCVELLIQALNSGSDQTDPELTNQLAHAIETHIDALHGRNPLKYKSCIRSKVANLKNPKNVHLRQGLLTGTLAPEAFARMSAQEMAGDELRQLRQGYTTAGISEHQLPQGPQGTATTKVRCQRCEGTDCSVTQISRGTLFLPSWVKTGSGDEEAMTFMTCTNCGAQWYHNRWVCL</sequence>
<evidence type="ECO:0000256" key="1">
    <source>
        <dbReference type="ARBA" id="ARBA00022723"/>
    </source>
</evidence>
<dbReference type="SUPFAM" id="SSF57783">
    <property type="entry name" value="Zinc beta-ribbon"/>
    <property type="match status" value="1"/>
</dbReference>
<reference evidence="8 9" key="1">
    <citation type="submission" date="2020-02" db="EMBL/GenBank/DDBJ databases">
        <title>A chromosome-scale genome assembly of the black bullhead catfish (Ameiurus melas).</title>
        <authorList>
            <person name="Wen M."/>
            <person name="Zham M."/>
            <person name="Cabau C."/>
            <person name="Klopp C."/>
            <person name="Donnadieu C."/>
            <person name="Roques C."/>
            <person name="Bouchez O."/>
            <person name="Lampietro C."/>
            <person name="Jouanno E."/>
            <person name="Herpin A."/>
            <person name="Louis A."/>
            <person name="Berthelot C."/>
            <person name="Parey E."/>
            <person name="Roest-Crollius H."/>
            <person name="Braasch I."/>
            <person name="Postlethwait J."/>
            <person name="Robinson-Rechavi M."/>
            <person name="Echchiki A."/>
            <person name="Begum T."/>
            <person name="Montfort J."/>
            <person name="Schartl M."/>
            <person name="Bobe J."/>
            <person name="Guiguen Y."/>
        </authorList>
    </citation>
    <scope>NUCLEOTIDE SEQUENCE [LARGE SCALE GENOMIC DNA]</scope>
    <source>
        <strain evidence="8">M_S1</strain>
        <tissue evidence="8">Blood</tissue>
    </source>
</reference>
<dbReference type="GO" id="GO:0008270">
    <property type="term" value="F:zinc ion binding"/>
    <property type="evidence" value="ECO:0007669"/>
    <property type="project" value="UniProtKB-KW"/>
</dbReference>
<proteinExistence type="predicted"/>
<dbReference type="AlphaFoldDB" id="A0A7J5ZWX1"/>
<evidence type="ECO:0000259" key="6">
    <source>
        <dbReference type="PROSITE" id="PS51319"/>
    </source>
</evidence>
<name>A0A7J5ZWX1_AMEME</name>
<dbReference type="GO" id="GO:0003676">
    <property type="term" value="F:nucleic acid binding"/>
    <property type="evidence" value="ECO:0007669"/>
    <property type="project" value="InterPro"/>
</dbReference>
<comment type="caution">
    <text evidence="8">The sequence shown here is derived from an EMBL/GenBank/DDBJ whole genome shotgun (WGS) entry which is preliminary data.</text>
</comment>
<dbReference type="Pfam" id="PF01096">
    <property type="entry name" value="Zn_ribbon_TFIIS"/>
    <property type="match status" value="1"/>
</dbReference>
<dbReference type="EMBL" id="JAAGNN010000021">
    <property type="protein sequence ID" value="KAF4075135.1"/>
    <property type="molecule type" value="Genomic_DNA"/>
</dbReference>